<evidence type="ECO:0000313" key="2">
    <source>
        <dbReference type="Proteomes" id="UP000448235"/>
    </source>
</evidence>
<dbReference type="Proteomes" id="UP000448235">
    <property type="component" value="Unassembled WGS sequence"/>
</dbReference>
<organism evidence="1 2">
    <name type="scientific">Halomonas icarae</name>
    <dbReference type="NCBI Taxonomy" id="2691040"/>
    <lineage>
        <taxon>Bacteria</taxon>
        <taxon>Pseudomonadati</taxon>
        <taxon>Pseudomonadota</taxon>
        <taxon>Gammaproteobacteria</taxon>
        <taxon>Oceanospirillales</taxon>
        <taxon>Halomonadaceae</taxon>
        <taxon>Halomonas</taxon>
    </lineage>
</organism>
<dbReference type="RefSeq" id="WP_161422426.1">
    <property type="nucleotide sequence ID" value="NZ_JARWMY010000003.1"/>
</dbReference>
<keyword evidence="2" id="KW-1185">Reference proteome</keyword>
<evidence type="ECO:0000313" key="1">
    <source>
        <dbReference type="EMBL" id="NAW11685.1"/>
    </source>
</evidence>
<accession>A0A7X5AKW3</accession>
<gene>
    <name evidence="1" type="ORF">GRB80_02365</name>
</gene>
<name>A0A7X5AKW3_9GAMM</name>
<sequence>MDARDLVPLLGVVIGWLLSEISTFSRLSRENRKTTNKTITTLLEMRRETMRANFLLQGGKSYYSDGFSEAHRKRLMELHLQPLALEHHLKVTEELSEVNPLLSVQLHDMLVSQKAFMNQNLKSLEAAPEVYEFMLSLFEVIYENSAKRLKEMVLRLALQQGPLTWARYAFFFRFQEKEMENWGDHAGRIAKDFIPMDENS</sequence>
<reference evidence="1 2" key="1">
    <citation type="submission" date="2019-12" db="EMBL/GenBank/DDBJ databases">
        <title>Draft genome sequencing of Halomonas icarensis D1-1.</title>
        <authorList>
            <person name="Pandiyan K."/>
            <person name="Kushwaha P."/>
            <person name="Gowdham M."/>
            <person name="Chakdar H."/>
            <person name="Singh A."/>
            <person name="Kumar M."/>
            <person name="Saxena A.K."/>
        </authorList>
    </citation>
    <scope>NUCLEOTIDE SEQUENCE [LARGE SCALE GENOMIC DNA]</scope>
    <source>
        <strain evidence="1 2">D1-1</strain>
    </source>
</reference>
<comment type="caution">
    <text evidence="1">The sequence shown here is derived from an EMBL/GenBank/DDBJ whole genome shotgun (WGS) entry which is preliminary data.</text>
</comment>
<dbReference type="AlphaFoldDB" id="A0A7X5AKW3"/>
<protein>
    <submittedName>
        <fullName evidence="1">Uncharacterized protein</fullName>
    </submittedName>
</protein>
<proteinExistence type="predicted"/>
<dbReference type="EMBL" id="WUTS01000001">
    <property type="protein sequence ID" value="NAW11685.1"/>
    <property type="molecule type" value="Genomic_DNA"/>
</dbReference>